<dbReference type="EMBL" id="JBIEIL010000007">
    <property type="protein sequence ID" value="MFG6205801.1"/>
    <property type="molecule type" value="Genomic_DNA"/>
</dbReference>
<keyword evidence="4" id="KW-1185">Reference proteome</keyword>
<evidence type="ECO:0000256" key="1">
    <source>
        <dbReference type="SAM" id="MobiDB-lite"/>
    </source>
</evidence>
<evidence type="ECO:0000313" key="3">
    <source>
        <dbReference type="EMBL" id="MFG6207656.1"/>
    </source>
</evidence>
<protein>
    <submittedName>
        <fullName evidence="2">Uncharacterized protein</fullName>
    </submittedName>
</protein>
<reference evidence="2 4" key="1">
    <citation type="submission" date="2024-10" db="EMBL/GenBank/DDBJ databases">
        <title>Whole genome of Pseudomonas sp Strain RB5.</title>
        <authorList>
            <person name="Selami N."/>
        </authorList>
    </citation>
    <scope>NUCLEOTIDE SEQUENCE [LARGE SCALE GENOMIC DNA]</scope>
    <source>
        <strain evidence="2 4">RB5</strain>
    </source>
</reference>
<dbReference type="RefSeq" id="WP_394506989.1">
    <property type="nucleotide sequence ID" value="NZ_JBIEIL010000007.1"/>
</dbReference>
<name>A0ABW7DDX0_9PSED</name>
<proteinExistence type="predicted"/>
<evidence type="ECO:0000313" key="4">
    <source>
        <dbReference type="Proteomes" id="UP001605918"/>
    </source>
</evidence>
<organism evidence="2 4">
    <name type="scientific">Pseudomonas retamae</name>
    <dbReference type="NCBI Taxonomy" id="702110"/>
    <lineage>
        <taxon>Bacteria</taxon>
        <taxon>Pseudomonadati</taxon>
        <taxon>Pseudomonadota</taxon>
        <taxon>Gammaproteobacteria</taxon>
        <taxon>Pseudomonadales</taxon>
        <taxon>Pseudomonadaceae</taxon>
        <taxon>Pseudomonas</taxon>
    </lineage>
</organism>
<evidence type="ECO:0000313" key="2">
    <source>
        <dbReference type="EMBL" id="MFG6205801.1"/>
    </source>
</evidence>
<sequence length="113" mass="13440">MSTSNFFRVGVAIRLSKKPEAITKRIYVYFQYVNVHIQLIVERRTQIFFLDRFNQPPRHKKKRSNPWLDLTKLYDHCNSQRSPASSKNNQRCARHEPAITSRRPSRSRRTGLP</sequence>
<dbReference type="Proteomes" id="UP001605918">
    <property type="component" value="Unassembled WGS sequence"/>
</dbReference>
<gene>
    <name evidence="2" type="ORF">ACGSLL_15680</name>
    <name evidence="3" type="ORF">ACGSLL_25215</name>
</gene>
<dbReference type="EMBL" id="JBIEIL010000016">
    <property type="protein sequence ID" value="MFG6207656.1"/>
    <property type="molecule type" value="Genomic_DNA"/>
</dbReference>
<accession>A0ABW7DDX0</accession>
<comment type="caution">
    <text evidence="2">The sequence shown here is derived from an EMBL/GenBank/DDBJ whole genome shotgun (WGS) entry which is preliminary data.</text>
</comment>
<feature type="compositionally biased region" description="Polar residues" evidence="1">
    <location>
        <begin position="78"/>
        <end position="91"/>
    </location>
</feature>
<feature type="compositionally biased region" description="Basic residues" evidence="1">
    <location>
        <begin position="103"/>
        <end position="113"/>
    </location>
</feature>
<feature type="region of interest" description="Disordered" evidence="1">
    <location>
        <begin position="78"/>
        <end position="113"/>
    </location>
</feature>